<keyword evidence="2" id="KW-1185">Reference proteome</keyword>
<evidence type="ECO:0000313" key="2">
    <source>
        <dbReference type="Proteomes" id="UP001602119"/>
    </source>
</evidence>
<proteinExistence type="predicted"/>
<dbReference type="Pfam" id="PF06684">
    <property type="entry name" value="AA_synth"/>
    <property type="match status" value="1"/>
</dbReference>
<dbReference type="InterPro" id="IPR009569">
    <property type="entry name" value="AA_synth_put"/>
</dbReference>
<accession>A0ABW6VBN1</accession>
<dbReference type="RefSeq" id="WP_066949516.1">
    <property type="nucleotide sequence ID" value="NZ_BBYK01000075.1"/>
</dbReference>
<gene>
    <name evidence="1" type="ORF">ACFY05_26485</name>
</gene>
<dbReference type="EMBL" id="JBIAXI010000017">
    <property type="protein sequence ID" value="MFF4776413.1"/>
    <property type="molecule type" value="Genomic_DNA"/>
</dbReference>
<name>A0ABW6VBN1_MICFU</name>
<comment type="caution">
    <text evidence="1">The sequence shown here is derived from an EMBL/GenBank/DDBJ whole genome shotgun (WGS) entry which is preliminary data.</text>
</comment>
<evidence type="ECO:0000313" key="1">
    <source>
        <dbReference type="EMBL" id="MFF4776413.1"/>
    </source>
</evidence>
<dbReference type="Gene3D" id="3.30.1330.110">
    <property type="entry name" value="BB2672"/>
    <property type="match status" value="1"/>
</dbReference>
<dbReference type="SUPFAM" id="SSF160519">
    <property type="entry name" value="BB2672-like"/>
    <property type="match status" value="1"/>
</dbReference>
<dbReference type="InterPro" id="IPR035936">
    <property type="entry name" value="BB2672"/>
</dbReference>
<dbReference type="Proteomes" id="UP001602119">
    <property type="component" value="Unassembled WGS sequence"/>
</dbReference>
<sequence>MSIVIRKWVSTVEDVLVEAGRPLERPARRVVVGAVISNPYSGRYSEELTELIDAGETLGAELVRRCKELLGDEIEAYGKAGIVGVNGELEHASAVLHPKFGPPVRGGAEGVSILPSAKKRGGPGTKIDVPVHHKRAMLIRSHFDAVEFGVTDAPLPDELVIALAVTNAGRPHARVGGLREEDAIGEDGLR</sequence>
<organism evidence="1 2">
    <name type="scientific">Microtetraspora fusca</name>
    <dbReference type="NCBI Taxonomy" id="1997"/>
    <lineage>
        <taxon>Bacteria</taxon>
        <taxon>Bacillati</taxon>
        <taxon>Actinomycetota</taxon>
        <taxon>Actinomycetes</taxon>
        <taxon>Streptosporangiales</taxon>
        <taxon>Streptosporangiaceae</taxon>
        <taxon>Microtetraspora</taxon>
    </lineage>
</organism>
<protein>
    <submittedName>
        <fullName evidence="1">Amino acid synthesis family protein</fullName>
    </submittedName>
</protein>
<reference evidence="1 2" key="1">
    <citation type="submission" date="2024-10" db="EMBL/GenBank/DDBJ databases">
        <title>The Natural Products Discovery Center: Release of the First 8490 Sequenced Strains for Exploring Actinobacteria Biosynthetic Diversity.</title>
        <authorList>
            <person name="Kalkreuter E."/>
            <person name="Kautsar S.A."/>
            <person name="Yang D."/>
            <person name="Bader C.D."/>
            <person name="Teijaro C.N."/>
            <person name="Fluegel L."/>
            <person name="Davis C.M."/>
            <person name="Simpson J.R."/>
            <person name="Lauterbach L."/>
            <person name="Steele A.D."/>
            <person name="Gui C."/>
            <person name="Meng S."/>
            <person name="Li G."/>
            <person name="Viehrig K."/>
            <person name="Ye F."/>
            <person name="Su P."/>
            <person name="Kiefer A.F."/>
            <person name="Nichols A."/>
            <person name="Cepeda A.J."/>
            <person name="Yan W."/>
            <person name="Fan B."/>
            <person name="Jiang Y."/>
            <person name="Adhikari A."/>
            <person name="Zheng C.-J."/>
            <person name="Schuster L."/>
            <person name="Cowan T.M."/>
            <person name="Smanski M.J."/>
            <person name="Chevrette M.G."/>
            <person name="De Carvalho L.P.S."/>
            <person name="Shen B."/>
        </authorList>
    </citation>
    <scope>NUCLEOTIDE SEQUENCE [LARGE SCALE GENOMIC DNA]</scope>
    <source>
        <strain evidence="1 2">NPDC001281</strain>
    </source>
</reference>